<dbReference type="InterPro" id="IPR000477">
    <property type="entry name" value="RT_dom"/>
</dbReference>
<dbReference type="Gene3D" id="3.30.70.270">
    <property type="match status" value="1"/>
</dbReference>
<organism evidence="11 12">
    <name type="scientific">Mucuna pruriens</name>
    <name type="common">Velvet bean</name>
    <name type="synonym">Dolichos pruriens</name>
    <dbReference type="NCBI Taxonomy" id="157652"/>
    <lineage>
        <taxon>Eukaryota</taxon>
        <taxon>Viridiplantae</taxon>
        <taxon>Streptophyta</taxon>
        <taxon>Embryophyta</taxon>
        <taxon>Tracheophyta</taxon>
        <taxon>Spermatophyta</taxon>
        <taxon>Magnoliopsida</taxon>
        <taxon>eudicotyledons</taxon>
        <taxon>Gunneridae</taxon>
        <taxon>Pentapetalae</taxon>
        <taxon>rosids</taxon>
        <taxon>fabids</taxon>
        <taxon>Fabales</taxon>
        <taxon>Fabaceae</taxon>
        <taxon>Papilionoideae</taxon>
        <taxon>50 kb inversion clade</taxon>
        <taxon>NPAAA clade</taxon>
        <taxon>indigoferoid/millettioid clade</taxon>
        <taxon>Phaseoleae</taxon>
        <taxon>Mucuna</taxon>
    </lineage>
</organism>
<evidence type="ECO:0000259" key="8">
    <source>
        <dbReference type="Pfam" id="PF00078"/>
    </source>
</evidence>
<dbReference type="InterPro" id="IPR041373">
    <property type="entry name" value="RT_RNaseH"/>
</dbReference>
<evidence type="ECO:0000313" key="11">
    <source>
        <dbReference type="EMBL" id="RDY12168.1"/>
    </source>
</evidence>
<evidence type="ECO:0000259" key="9">
    <source>
        <dbReference type="Pfam" id="PF17917"/>
    </source>
</evidence>
<dbReference type="Pfam" id="PF17917">
    <property type="entry name" value="RT_RNaseH"/>
    <property type="match status" value="1"/>
</dbReference>
<gene>
    <name evidence="11" type="primary">pol</name>
    <name evidence="11" type="ORF">CR513_03071</name>
</gene>
<sequence>MQESKPIAYFSEKLSRPALNYFTFDKELYALLRTLQSGQYYLWTRKFIIHSDHQSLKFLKSQGKLQKRHAKWLEFIELFPYVIKYKKGKGNTMANALSRRKQKAKFFRELHAKKRNEQYSKKANKGCIKVTFELVNCVWVHRRKEKFPTRRKYKLYPRGDGTFQVLERIDDNAYKLDLSIAYGEEFNSRTNPFEEGGNDRNPTDKDKDNLRDIRGPISRSKTKMMKQSMMLSMEFGDTLVQFNIFEAMKHPTEDHSLFGIDMIEELNIDGGGNQAHKAITKKTEFDNPGCGQERGIIYPISDSQWVSLVQVVPKKSGMTIMKNQHDELVPTRIQNNWRVCIDYRRVNQATHKDHFPLPFTDQVLENLSGKSHQHKTTFTCPFGTFAYTCMPFGQFNASSTFRCCLTSIFLDLLQECMEVFMDNFMVYADSFEACLENLSKVLKRCIDTNLVLNFEKCHFMVTEGIMLGHLVSNKGIEWTNQRQISSLPFQTPLVFSDHAALRYLLEKPDAKPRLIRWMLLLQEFDIEIRDKKGAENSVADHLRTEREEDFMPIKDQFPDEQLLHIKTFTPWFADICNYVATSQYPPEASRLYKEKLQSDAKYYMWDDPYLWRLYSDQFCHSALGGGHYGSTRTARKVLDCELYWPTIFRDAYQFISTYDKCQKVGIAMNRRHEMP</sequence>
<dbReference type="GO" id="GO:0004519">
    <property type="term" value="F:endonuclease activity"/>
    <property type="evidence" value="ECO:0007669"/>
    <property type="project" value="UniProtKB-KW"/>
</dbReference>
<evidence type="ECO:0000256" key="5">
    <source>
        <dbReference type="ARBA" id="ARBA00022801"/>
    </source>
</evidence>
<dbReference type="PANTHER" id="PTHR35046:SF26">
    <property type="entry name" value="RNA-DIRECTED DNA POLYMERASE"/>
    <property type="match status" value="1"/>
</dbReference>
<dbReference type="PANTHER" id="PTHR35046">
    <property type="entry name" value="ZINC KNUCKLE (CCHC-TYPE) FAMILY PROTEIN"/>
    <property type="match status" value="1"/>
</dbReference>
<keyword evidence="4" id="KW-0255">Endonuclease</keyword>
<dbReference type="CDD" id="cd09274">
    <property type="entry name" value="RNase_HI_RT_Ty3"/>
    <property type="match status" value="1"/>
</dbReference>
<keyword evidence="1" id="KW-0808">Transferase</keyword>
<keyword evidence="6" id="KW-0695">RNA-directed DNA polymerase</keyword>
<keyword evidence="3" id="KW-0540">Nuclease</keyword>
<evidence type="ECO:0000256" key="4">
    <source>
        <dbReference type="ARBA" id="ARBA00022759"/>
    </source>
</evidence>
<dbReference type="InterPro" id="IPR043502">
    <property type="entry name" value="DNA/RNA_pol_sf"/>
</dbReference>
<dbReference type="GO" id="GO:0016787">
    <property type="term" value="F:hydrolase activity"/>
    <property type="evidence" value="ECO:0007669"/>
    <property type="project" value="UniProtKB-KW"/>
</dbReference>
<dbReference type="InterPro" id="IPR056924">
    <property type="entry name" value="SH3_Tf2-1"/>
</dbReference>
<dbReference type="Gene3D" id="1.10.340.70">
    <property type="match status" value="1"/>
</dbReference>
<feature type="non-terminal residue" evidence="11">
    <location>
        <position position="1"/>
    </location>
</feature>
<evidence type="ECO:0000256" key="7">
    <source>
        <dbReference type="SAM" id="MobiDB-lite"/>
    </source>
</evidence>
<keyword evidence="12" id="KW-1185">Reference proteome</keyword>
<name>A0A371IAV0_MUCPR</name>
<evidence type="ECO:0000259" key="10">
    <source>
        <dbReference type="Pfam" id="PF24626"/>
    </source>
</evidence>
<accession>A0A371IAV0</accession>
<evidence type="ECO:0000256" key="3">
    <source>
        <dbReference type="ARBA" id="ARBA00022722"/>
    </source>
</evidence>
<feature type="domain" description="Reverse transcriptase" evidence="8">
    <location>
        <begin position="373"/>
        <end position="469"/>
    </location>
</feature>
<dbReference type="InterPro" id="IPR043128">
    <property type="entry name" value="Rev_trsase/Diguanyl_cyclase"/>
</dbReference>
<reference evidence="11" key="1">
    <citation type="submission" date="2018-05" db="EMBL/GenBank/DDBJ databases">
        <title>Draft genome of Mucuna pruriens seed.</title>
        <authorList>
            <person name="Nnadi N.E."/>
            <person name="Vos R."/>
            <person name="Hasami M.H."/>
            <person name="Devisetty U.K."/>
            <person name="Aguiy J.C."/>
        </authorList>
    </citation>
    <scope>NUCLEOTIDE SEQUENCE [LARGE SCALE GENOMIC DNA]</scope>
    <source>
        <strain evidence="11">JCA_2017</strain>
    </source>
</reference>
<feature type="domain" description="Tf2-1-like SH3-like" evidence="10">
    <location>
        <begin position="137"/>
        <end position="179"/>
    </location>
</feature>
<keyword evidence="2" id="KW-0548">Nucleotidyltransferase</keyword>
<evidence type="ECO:0000256" key="1">
    <source>
        <dbReference type="ARBA" id="ARBA00022679"/>
    </source>
</evidence>
<feature type="compositionally biased region" description="Basic and acidic residues" evidence="7">
    <location>
        <begin position="197"/>
        <end position="214"/>
    </location>
</feature>
<evidence type="ECO:0000256" key="2">
    <source>
        <dbReference type="ARBA" id="ARBA00022695"/>
    </source>
</evidence>
<protein>
    <submittedName>
        <fullName evidence="11">Retrovirus-related Pol polyprotein</fullName>
    </submittedName>
</protein>
<dbReference type="OrthoDB" id="10055717at2759"/>
<dbReference type="Pfam" id="PF00078">
    <property type="entry name" value="RVT_1"/>
    <property type="match status" value="1"/>
</dbReference>
<dbReference type="EMBL" id="QJKJ01000521">
    <property type="protein sequence ID" value="RDY12168.1"/>
    <property type="molecule type" value="Genomic_DNA"/>
</dbReference>
<dbReference type="AlphaFoldDB" id="A0A371IAV0"/>
<proteinExistence type="predicted"/>
<feature type="domain" description="Reverse transcriptase RNase H-like" evidence="9">
    <location>
        <begin position="3"/>
        <end position="77"/>
    </location>
</feature>
<evidence type="ECO:0000256" key="6">
    <source>
        <dbReference type="ARBA" id="ARBA00022918"/>
    </source>
</evidence>
<evidence type="ECO:0000313" key="12">
    <source>
        <dbReference type="Proteomes" id="UP000257109"/>
    </source>
</evidence>
<dbReference type="Proteomes" id="UP000257109">
    <property type="component" value="Unassembled WGS sequence"/>
</dbReference>
<dbReference type="SUPFAM" id="SSF56672">
    <property type="entry name" value="DNA/RNA polymerases"/>
    <property type="match status" value="2"/>
</dbReference>
<feature type="region of interest" description="Disordered" evidence="7">
    <location>
        <begin position="189"/>
        <end position="219"/>
    </location>
</feature>
<keyword evidence="5" id="KW-0378">Hydrolase</keyword>
<dbReference type="Pfam" id="PF24626">
    <property type="entry name" value="SH3_Tf2-1"/>
    <property type="match status" value="1"/>
</dbReference>
<dbReference type="GO" id="GO:0003964">
    <property type="term" value="F:RNA-directed DNA polymerase activity"/>
    <property type="evidence" value="ECO:0007669"/>
    <property type="project" value="UniProtKB-KW"/>
</dbReference>
<comment type="caution">
    <text evidence="11">The sequence shown here is derived from an EMBL/GenBank/DDBJ whole genome shotgun (WGS) entry which is preliminary data.</text>
</comment>
<dbReference type="CDD" id="cd01647">
    <property type="entry name" value="RT_LTR"/>
    <property type="match status" value="1"/>
</dbReference>